<dbReference type="AlphaFoldDB" id="A0A9D4WV89"/>
<comment type="caution">
    <text evidence="2">The sequence shown here is derived from an EMBL/GenBank/DDBJ whole genome shotgun (WGS) entry which is preliminary data.</text>
</comment>
<evidence type="ECO:0000256" key="1">
    <source>
        <dbReference type="SAM" id="MobiDB-lite"/>
    </source>
</evidence>
<proteinExistence type="predicted"/>
<accession>A0A9D4WV89</accession>
<evidence type="ECO:0000313" key="3">
    <source>
        <dbReference type="Proteomes" id="UP001058974"/>
    </source>
</evidence>
<dbReference type="Gramene" id="Psat05G0421100-T1">
    <property type="protein sequence ID" value="KAI5408300.1"/>
    <property type="gene ID" value="KIW84_054211"/>
</dbReference>
<feature type="region of interest" description="Disordered" evidence="1">
    <location>
        <begin position="27"/>
        <end position="68"/>
    </location>
</feature>
<protein>
    <submittedName>
        <fullName evidence="2">Uncharacterized protein</fullName>
    </submittedName>
</protein>
<evidence type="ECO:0000313" key="2">
    <source>
        <dbReference type="EMBL" id="KAI5408300.1"/>
    </source>
</evidence>
<dbReference type="EMBL" id="JAMSHJ010000005">
    <property type="protein sequence ID" value="KAI5408300.1"/>
    <property type="molecule type" value="Genomic_DNA"/>
</dbReference>
<name>A0A9D4WV89_PEA</name>
<organism evidence="2 3">
    <name type="scientific">Pisum sativum</name>
    <name type="common">Garden pea</name>
    <name type="synonym">Lathyrus oleraceus</name>
    <dbReference type="NCBI Taxonomy" id="3888"/>
    <lineage>
        <taxon>Eukaryota</taxon>
        <taxon>Viridiplantae</taxon>
        <taxon>Streptophyta</taxon>
        <taxon>Embryophyta</taxon>
        <taxon>Tracheophyta</taxon>
        <taxon>Spermatophyta</taxon>
        <taxon>Magnoliopsida</taxon>
        <taxon>eudicotyledons</taxon>
        <taxon>Gunneridae</taxon>
        <taxon>Pentapetalae</taxon>
        <taxon>rosids</taxon>
        <taxon>fabids</taxon>
        <taxon>Fabales</taxon>
        <taxon>Fabaceae</taxon>
        <taxon>Papilionoideae</taxon>
        <taxon>50 kb inversion clade</taxon>
        <taxon>NPAAA clade</taxon>
        <taxon>Hologalegina</taxon>
        <taxon>IRL clade</taxon>
        <taxon>Fabeae</taxon>
        <taxon>Lathyrus</taxon>
    </lineage>
</organism>
<sequence>MRHKVYSLLVQQERQANLPIDESKILVTPSSDQHHRDNQSKSYSNMRGRGSTRGGRYSGGRGRNNRHEGAINQCNTAYDRPENASGSDIEASAPASHGLAFTPEQHQALLALLQGSSHLQSLTINQLTSQPNNLESVPNPTFNHSVDNGHTEYNSHSADSNSNETNHPTHSPTNETNHLHSGNCEPIPVRRSHRQVHPPNYLKDYHCNLLHHPDSAVASSSSTCKYPISSAISYDSFSSPHKHYMLNLSANPEPTSYEHAICDENWRTAINTELQALVSCAKTWELLLMFHRNSTLRMVGYHEVQQNVVIAADFCQNPLCNARWEELTLSANQALEPT</sequence>
<feature type="region of interest" description="Disordered" evidence="1">
    <location>
        <begin position="130"/>
        <end position="191"/>
    </location>
</feature>
<reference evidence="2 3" key="1">
    <citation type="journal article" date="2022" name="Nat. Genet.">
        <title>Improved pea reference genome and pan-genome highlight genomic features and evolutionary characteristics.</title>
        <authorList>
            <person name="Yang T."/>
            <person name="Liu R."/>
            <person name="Luo Y."/>
            <person name="Hu S."/>
            <person name="Wang D."/>
            <person name="Wang C."/>
            <person name="Pandey M.K."/>
            <person name="Ge S."/>
            <person name="Xu Q."/>
            <person name="Li N."/>
            <person name="Li G."/>
            <person name="Huang Y."/>
            <person name="Saxena R.K."/>
            <person name="Ji Y."/>
            <person name="Li M."/>
            <person name="Yan X."/>
            <person name="He Y."/>
            <person name="Liu Y."/>
            <person name="Wang X."/>
            <person name="Xiang C."/>
            <person name="Varshney R.K."/>
            <person name="Ding H."/>
            <person name="Gao S."/>
            <person name="Zong X."/>
        </authorList>
    </citation>
    <scope>NUCLEOTIDE SEQUENCE [LARGE SCALE GENOMIC DNA]</scope>
    <source>
        <strain evidence="2 3">cv. Zhongwan 6</strain>
    </source>
</reference>
<feature type="compositionally biased region" description="Polar residues" evidence="1">
    <location>
        <begin position="130"/>
        <end position="180"/>
    </location>
</feature>
<gene>
    <name evidence="2" type="ORF">KIW84_054211</name>
</gene>
<dbReference type="Proteomes" id="UP001058974">
    <property type="component" value="Chromosome 5"/>
</dbReference>
<feature type="compositionally biased region" description="Gly residues" evidence="1">
    <location>
        <begin position="51"/>
        <end position="62"/>
    </location>
</feature>
<keyword evidence="3" id="KW-1185">Reference proteome</keyword>